<organism evidence="9 10">
    <name type="scientific">Bacillus timonensis</name>
    <dbReference type="NCBI Taxonomy" id="1033734"/>
    <lineage>
        <taxon>Bacteria</taxon>
        <taxon>Bacillati</taxon>
        <taxon>Bacillota</taxon>
        <taxon>Bacilli</taxon>
        <taxon>Bacillales</taxon>
        <taxon>Bacillaceae</taxon>
        <taxon>Bacillus</taxon>
    </lineage>
</organism>
<feature type="transmembrane region" description="Helical" evidence="7">
    <location>
        <begin position="7"/>
        <end position="29"/>
    </location>
</feature>
<comment type="similarity">
    <text evidence="7">Belongs to the binding-protein-dependent transport system permease family.</text>
</comment>
<dbReference type="GO" id="GO:0005886">
    <property type="term" value="C:plasma membrane"/>
    <property type="evidence" value="ECO:0007669"/>
    <property type="project" value="UniProtKB-SubCell"/>
</dbReference>
<keyword evidence="6 7" id="KW-0472">Membrane</keyword>
<dbReference type="Pfam" id="PF00528">
    <property type="entry name" value="BPD_transp_1"/>
    <property type="match status" value="1"/>
</dbReference>
<keyword evidence="10" id="KW-1185">Reference proteome</keyword>
<keyword evidence="5 7" id="KW-1133">Transmembrane helix</keyword>
<comment type="caution">
    <text evidence="9">The sequence shown here is derived from an EMBL/GenBank/DDBJ whole genome shotgun (WGS) entry which is preliminary data.</text>
</comment>
<sequence>MNKPTKILFYVLLVLAAFLVFFPILYALMISFMGSKEILQGSFFPESINFDNYAKAFDRLPLMKYLLNSFIVSATVMLGQLIVSSMAAYAFVFIPFKGRNFVFFLFISTMMIPWEATMIPNFLTIQKLDWINTYQGLNVPFFALAFGTFLLRQHFKTIPKELHEAAQVAGLSRFQFFIRVILPVSRTSLVTLGAYGFLTTWNMYLWPLLVTNNDSVRTVQIGLKQLQTQEMATDWGVVMAGVMVVIIPTLILLFLGQKQLQKGLSQGALK</sequence>
<dbReference type="CDD" id="cd06261">
    <property type="entry name" value="TM_PBP2"/>
    <property type="match status" value="1"/>
</dbReference>
<evidence type="ECO:0000256" key="6">
    <source>
        <dbReference type="ARBA" id="ARBA00023136"/>
    </source>
</evidence>
<dbReference type="SUPFAM" id="SSF161098">
    <property type="entry name" value="MetI-like"/>
    <property type="match status" value="1"/>
</dbReference>
<feature type="domain" description="ABC transmembrane type-1" evidence="8">
    <location>
        <begin position="66"/>
        <end position="256"/>
    </location>
</feature>
<evidence type="ECO:0000256" key="3">
    <source>
        <dbReference type="ARBA" id="ARBA00022475"/>
    </source>
</evidence>
<keyword evidence="2 7" id="KW-0813">Transport</keyword>
<dbReference type="Proteomes" id="UP000306477">
    <property type="component" value="Unassembled WGS sequence"/>
</dbReference>
<evidence type="ECO:0000313" key="9">
    <source>
        <dbReference type="EMBL" id="THE13402.1"/>
    </source>
</evidence>
<feature type="transmembrane region" description="Helical" evidence="7">
    <location>
        <begin position="101"/>
        <end position="125"/>
    </location>
</feature>
<evidence type="ECO:0000313" key="10">
    <source>
        <dbReference type="Proteomes" id="UP000306477"/>
    </source>
</evidence>
<evidence type="ECO:0000256" key="5">
    <source>
        <dbReference type="ARBA" id="ARBA00022989"/>
    </source>
</evidence>
<reference evidence="9 10" key="1">
    <citation type="journal article" date="2019" name="Indoor Air">
        <title>Impacts of indoor surface finishes on bacterial viability.</title>
        <authorList>
            <person name="Hu J."/>
            <person name="Maamar S.B."/>
            <person name="Glawe A.J."/>
            <person name="Gottel N."/>
            <person name="Gilbert J.A."/>
            <person name="Hartmann E.M."/>
        </authorList>
    </citation>
    <scope>NUCLEOTIDE SEQUENCE [LARGE SCALE GENOMIC DNA]</scope>
    <source>
        <strain evidence="9 10">AF060A6</strain>
    </source>
</reference>
<dbReference type="Gene3D" id="1.10.3720.10">
    <property type="entry name" value="MetI-like"/>
    <property type="match status" value="1"/>
</dbReference>
<protein>
    <submittedName>
        <fullName evidence="9">Carbohydrate ABC transporter permease</fullName>
    </submittedName>
</protein>
<accession>A0A4S3PWL0</accession>
<dbReference type="InterPro" id="IPR000515">
    <property type="entry name" value="MetI-like"/>
</dbReference>
<feature type="transmembrane region" description="Helical" evidence="7">
    <location>
        <begin position="176"/>
        <end position="198"/>
    </location>
</feature>
<dbReference type="EMBL" id="SLUB01000009">
    <property type="protein sequence ID" value="THE13402.1"/>
    <property type="molecule type" value="Genomic_DNA"/>
</dbReference>
<feature type="transmembrane region" description="Helical" evidence="7">
    <location>
        <begin position="70"/>
        <end position="94"/>
    </location>
</feature>
<evidence type="ECO:0000256" key="4">
    <source>
        <dbReference type="ARBA" id="ARBA00022692"/>
    </source>
</evidence>
<comment type="subcellular location">
    <subcellularLocation>
        <location evidence="1 7">Cell membrane</location>
        <topology evidence="1 7">Multi-pass membrane protein</topology>
    </subcellularLocation>
</comment>
<evidence type="ECO:0000259" key="8">
    <source>
        <dbReference type="PROSITE" id="PS50928"/>
    </source>
</evidence>
<evidence type="ECO:0000256" key="7">
    <source>
        <dbReference type="RuleBase" id="RU363032"/>
    </source>
</evidence>
<dbReference type="AlphaFoldDB" id="A0A4S3PWL0"/>
<dbReference type="RefSeq" id="WP_136378940.1">
    <property type="nucleotide sequence ID" value="NZ_SLUB01000009.1"/>
</dbReference>
<dbReference type="PANTHER" id="PTHR43744:SF8">
    <property type="entry name" value="SN-GLYCEROL-3-PHOSPHATE TRANSPORT SYSTEM PERMEASE PROTEIN UGPE"/>
    <property type="match status" value="1"/>
</dbReference>
<feature type="transmembrane region" description="Helical" evidence="7">
    <location>
        <begin position="235"/>
        <end position="255"/>
    </location>
</feature>
<evidence type="ECO:0000256" key="1">
    <source>
        <dbReference type="ARBA" id="ARBA00004651"/>
    </source>
</evidence>
<proteinExistence type="inferred from homology"/>
<dbReference type="OrthoDB" id="9771544at2"/>
<gene>
    <name evidence="9" type="ORF">E1I69_07235</name>
</gene>
<dbReference type="PROSITE" id="PS50928">
    <property type="entry name" value="ABC_TM1"/>
    <property type="match status" value="1"/>
</dbReference>
<evidence type="ECO:0000256" key="2">
    <source>
        <dbReference type="ARBA" id="ARBA00022448"/>
    </source>
</evidence>
<name>A0A4S3PWL0_9BACI</name>
<dbReference type="InterPro" id="IPR035906">
    <property type="entry name" value="MetI-like_sf"/>
</dbReference>
<dbReference type="PANTHER" id="PTHR43744">
    <property type="entry name" value="ABC TRANSPORTER PERMEASE PROTEIN MG189-RELATED-RELATED"/>
    <property type="match status" value="1"/>
</dbReference>
<feature type="transmembrane region" description="Helical" evidence="7">
    <location>
        <begin position="137"/>
        <end position="155"/>
    </location>
</feature>
<keyword evidence="3" id="KW-1003">Cell membrane</keyword>
<dbReference type="GO" id="GO:0055085">
    <property type="term" value="P:transmembrane transport"/>
    <property type="evidence" value="ECO:0007669"/>
    <property type="project" value="InterPro"/>
</dbReference>
<keyword evidence="4 7" id="KW-0812">Transmembrane</keyword>